<dbReference type="AlphaFoldDB" id="A0A914DD51"/>
<evidence type="ECO:0000313" key="2">
    <source>
        <dbReference type="WBParaSite" id="ACRNAN_scaffold23056.g29954.t1"/>
    </source>
</evidence>
<protein>
    <submittedName>
        <fullName evidence="2">Uncharacterized protein</fullName>
    </submittedName>
</protein>
<keyword evidence="1" id="KW-1185">Reference proteome</keyword>
<sequence>MEFLPKAIPPSEFSSKLLQEKKILLVDGLLHGMSVPSDVPRCKNAKAIAGAICATIGLEERFSVKNNDTQEDVVMTLGILLKEFWYFVENLFISSNFTNFSRPYDKRTKPIKNLLASVDGFFKFDLPLISFQHDVVLNCNLDNAPKYQHNVLLSPKDSYTYPHVDHDDMAIYNYQLVGEKV</sequence>
<organism evidence="1 2">
    <name type="scientific">Acrobeloides nanus</name>
    <dbReference type="NCBI Taxonomy" id="290746"/>
    <lineage>
        <taxon>Eukaryota</taxon>
        <taxon>Metazoa</taxon>
        <taxon>Ecdysozoa</taxon>
        <taxon>Nematoda</taxon>
        <taxon>Chromadorea</taxon>
        <taxon>Rhabditida</taxon>
        <taxon>Tylenchina</taxon>
        <taxon>Cephalobomorpha</taxon>
        <taxon>Cephaloboidea</taxon>
        <taxon>Cephalobidae</taxon>
        <taxon>Acrobeloides</taxon>
    </lineage>
</organism>
<name>A0A914DD51_9BILA</name>
<reference evidence="2" key="1">
    <citation type="submission" date="2022-11" db="UniProtKB">
        <authorList>
            <consortium name="WormBaseParasite"/>
        </authorList>
    </citation>
    <scope>IDENTIFICATION</scope>
</reference>
<dbReference type="Gene3D" id="2.60.120.650">
    <property type="entry name" value="Cupin"/>
    <property type="match status" value="1"/>
</dbReference>
<evidence type="ECO:0000313" key="1">
    <source>
        <dbReference type="Proteomes" id="UP000887540"/>
    </source>
</evidence>
<accession>A0A914DD51</accession>
<dbReference type="WBParaSite" id="ACRNAN_scaffold23056.g29954.t1">
    <property type="protein sequence ID" value="ACRNAN_scaffold23056.g29954.t1"/>
    <property type="gene ID" value="ACRNAN_scaffold23056.g29954"/>
</dbReference>
<dbReference type="Proteomes" id="UP000887540">
    <property type="component" value="Unplaced"/>
</dbReference>
<proteinExistence type="predicted"/>
<dbReference type="SUPFAM" id="SSF51197">
    <property type="entry name" value="Clavaminate synthase-like"/>
    <property type="match status" value="1"/>
</dbReference>